<dbReference type="Proteomes" id="UP000053864">
    <property type="component" value="Unassembled WGS sequence"/>
</dbReference>
<evidence type="ECO:0000313" key="2">
    <source>
        <dbReference type="EMBL" id="ETM35550.1"/>
    </source>
</evidence>
<organism evidence="2">
    <name type="scientific">Phytophthora nicotianae</name>
    <name type="common">Potato buckeye rot agent</name>
    <name type="synonym">Phytophthora parasitica</name>
    <dbReference type="NCBI Taxonomy" id="4792"/>
    <lineage>
        <taxon>Eukaryota</taxon>
        <taxon>Sar</taxon>
        <taxon>Stramenopiles</taxon>
        <taxon>Oomycota</taxon>
        <taxon>Peronosporomycetes</taxon>
        <taxon>Peronosporales</taxon>
        <taxon>Peronosporaceae</taxon>
        <taxon>Phytophthora</taxon>
    </lineage>
</organism>
<accession>W2MGV9</accession>
<dbReference type="Proteomes" id="UP000054532">
    <property type="component" value="Unassembled WGS sequence"/>
</dbReference>
<reference evidence="2" key="2">
    <citation type="submission" date="2013-11" db="EMBL/GenBank/DDBJ databases">
        <title>The Genome Sequence of Phytophthora parasitica IAC_01/95.</title>
        <authorList>
            <consortium name="The Broad Institute Genomics Platform"/>
            <person name="Russ C."/>
            <person name="Tyler B."/>
            <person name="Panabieres F."/>
            <person name="Shan W."/>
            <person name="Tripathy S."/>
            <person name="Grunwald N."/>
            <person name="Machado M."/>
            <person name="Johnson C.S."/>
            <person name="Arredondo F."/>
            <person name="Hong C."/>
            <person name="Coffey M."/>
            <person name="Young S.K."/>
            <person name="Zeng Q."/>
            <person name="Gargeya S."/>
            <person name="Fitzgerald M."/>
            <person name="Abouelleil A."/>
            <person name="Alvarado L."/>
            <person name="Chapman S.B."/>
            <person name="Gainer-Dewar J."/>
            <person name="Goldberg J."/>
            <person name="Griggs A."/>
            <person name="Gujja S."/>
            <person name="Hansen M."/>
            <person name="Howarth C."/>
            <person name="Imamovic A."/>
            <person name="Ireland A."/>
            <person name="Larimer J."/>
            <person name="McCowan C."/>
            <person name="Murphy C."/>
            <person name="Pearson M."/>
            <person name="Poon T.W."/>
            <person name="Priest M."/>
            <person name="Roberts A."/>
            <person name="Saif S."/>
            <person name="Shea T."/>
            <person name="Sykes S."/>
            <person name="Wortman J."/>
            <person name="Nusbaum C."/>
            <person name="Birren B."/>
        </authorList>
    </citation>
    <scope>NUCLEOTIDE SEQUENCE [LARGE SCALE GENOMIC DNA]</scope>
    <source>
        <strain evidence="2">IAC_01/95</strain>
    </source>
</reference>
<sequence>MIDCYLGRGYGMNGPWLRPTICTEALPHRLWYSLSHMAEQPARARSAY</sequence>
<proteinExistence type="predicted"/>
<protein>
    <submittedName>
        <fullName evidence="2">Uncharacterized protein</fullName>
    </submittedName>
</protein>
<name>W2MGV9_PHYNI</name>
<evidence type="ECO:0000313" key="1">
    <source>
        <dbReference type="EMBL" id="ETL29103.1"/>
    </source>
</evidence>
<dbReference type="EMBL" id="KI675567">
    <property type="protein sequence ID" value="ETL29103.1"/>
    <property type="molecule type" value="Genomic_DNA"/>
</dbReference>
<dbReference type="AlphaFoldDB" id="W2MGV9"/>
<reference evidence="1" key="1">
    <citation type="submission" date="2013-11" db="EMBL/GenBank/DDBJ databases">
        <title>The Genome Sequence of Phytophthora parasitica CJ05E6.</title>
        <authorList>
            <consortium name="The Broad Institute Genomics Platform"/>
            <person name="Russ C."/>
            <person name="Tyler B."/>
            <person name="Panabieres F."/>
            <person name="Shan W."/>
            <person name="Tripathy S."/>
            <person name="Grunwald N."/>
            <person name="Machado M."/>
            <person name="Johnson C.S."/>
            <person name="Arredondo F."/>
            <person name="Hong C."/>
            <person name="Coffey M."/>
            <person name="Young S.K."/>
            <person name="Zeng Q."/>
            <person name="Gargeya S."/>
            <person name="Fitzgerald M."/>
            <person name="Abouelleil A."/>
            <person name="Alvarado L."/>
            <person name="Chapman S.B."/>
            <person name="Gainer-Dewar J."/>
            <person name="Goldberg J."/>
            <person name="Griggs A."/>
            <person name="Gujja S."/>
            <person name="Hansen M."/>
            <person name="Howarth C."/>
            <person name="Imamovic A."/>
            <person name="Ireland A."/>
            <person name="Larimer J."/>
            <person name="McCowan C."/>
            <person name="Murphy C."/>
            <person name="Pearson M."/>
            <person name="Poon T.W."/>
            <person name="Priest M."/>
            <person name="Roberts A."/>
            <person name="Saif S."/>
            <person name="Shea T."/>
            <person name="Sykes S."/>
            <person name="Wortman J."/>
            <person name="Nusbaum C."/>
            <person name="Birren B."/>
        </authorList>
    </citation>
    <scope>NUCLEOTIDE SEQUENCE [LARGE SCALE GENOMIC DNA]</scope>
    <source>
        <strain evidence="1">CJ05E6</strain>
    </source>
</reference>
<dbReference type="EMBL" id="KI695493">
    <property type="protein sequence ID" value="ETM35550.1"/>
    <property type="molecule type" value="Genomic_DNA"/>
</dbReference>
<gene>
    <name evidence="2" type="ORF">L914_17571</name>
    <name evidence="1" type="ORF">L916_17659</name>
</gene>